<comment type="caution">
    <text evidence="3">The sequence shown here is derived from an EMBL/GenBank/DDBJ whole genome shotgun (WGS) entry which is preliminary data.</text>
</comment>
<evidence type="ECO:0000259" key="2">
    <source>
        <dbReference type="Pfam" id="PF00535"/>
    </source>
</evidence>
<keyword evidence="1" id="KW-1133">Transmembrane helix</keyword>
<dbReference type="PANTHER" id="PTHR48090">
    <property type="entry name" value="UNDECAPRENYL-PHOSPHATE 4-DEOXY-4-FORMAMIDO-L-ARABINOSE TRANSFERASE-RELATED"/>
    <property type="match status" value="1"/>
</dbReference>
<gene>
    <name evidence="3" type="ORF">ACFPPA_14765</name>
</gene>
<feature type="transmembrane region" description="Helical" evidence="1">
    <location>
        <begin position="40"/>
        <end position="62"/>
    </location>
</feature>
<evidence type="ECO:0000313" key="4">
    <source>
        <dbReference type="Proteomes" id="UP001596114"/>
    </source>
</evidence>
<dbReference type="InterPro" id="IPR050256">
    <property type="entry name" value="Glycosyltransferase_2"/>
</dbReference>
<keyword evidence="1" id="KW-0812">Transmembrane</keyword>
<organism evidence="3 4">
    <name type="scientific">Rhodanobacter ginsengisoli</name>
    <dbReference type="NCBI Taxonomy" id="418646"/>
    <lineage>
        <taxon>Bacteria</taxon>
        <taxon>Pseudomonadati</taxon>
        <taxon>Pseudomonadota</taxon>
        <taxon>Gammaproteobacteria</taxon>
        <taxon>Lysobacterales</taxon>
        <taxon>Rhodanobacteraceae</taxon>
        <taxon>Rhodanobacter</taxon>
    </lineage>
</organism>
<dbReference type="InterPro" id="IPR029044">
    <property type="entry name" value="Nucleotide-diphossugar_trans"/>
</dbReference>
<name>A0ABW0QRT8_9GAMM</name>
<dbReference type="RefSeq" id="WP_377321234.1">
    <property type="nucleotide sequence ID" value="NZ_JBHSNF010000003.1"/>
</dbReference>
<dbReference type="Pfam" id="PF00535">
    <property type="entry name" value="Glycos_transf_2"/>
    <property type="match status" value="1"/>
</dbReference>
<dbReference type="Gene3D" id="3.90.550.10">
    <property type="entry name" value="Spore Coat Polysaccharide Biosynthesis Protein SpsA, Chain A"/>
    <property type="match status" value="1"/>
</dbReference>
<dbReference type="CDD" id="cd04179">
    <property type="entry name" value="DPM_DPG-synthase_like"/>
    <property type="match status" value="1"/>
</dbReference>
<evidence type="ECO:0000313" key="3">
    <source>
        <dbReference type="EMBL" id="MFC5526999.1"/>
    </source>
</evidence>
<dbReference type="InterPro" id="IPR001173">
    <property type="entry name" value="Glyco_trans_2-like"/>
</dbReference>
<dbReference type="EMBL" id="JBHSNF010000003">
    <property type="protein sequence ID" value="MFC5526999.1"/>
    <property type="molecule type" value="Genomic_DNA"/>
</dbReference>
<feature type="domain" description="Glycosyltransferase 2-like" evidence="2">
    <location>
        <begin position="136"/>
        <end position="295"/>
    </location>
</feature>
<protein>
    <submittedName>
        <fullName evidence="3">Glycosyltransferase family 2 protein</fullName>
    </submittedName>
</protein>
<feature type="transmembrane region" description="Helical" evidence="1">
    <location>
        <begin position="74"/>
        <end position="94"/>
    </location>
</feature>
<dbReference type="Proteomes" id="UP001596114">
    <property type="component" value="Unassembled WGS sequence"/>
</dbReference>
<reference evidence="4" key="1">
    <citation type="journal article" date="2019" name="Int. J. Syst. Evol. Microbiol.">
        <title>The Global Catalogue of Microorganisms (GCM) 10K type strain sequencing project: providing services to taxonomists for standard genome sequencing and annotation.</title>
        <authorList>
            <consortium name="The Broad Institute Genomics Platform"/>
            <consortium name="The Broad Institute Genome Sequencing Center for Infectious Disease"/>
            <person name="Wu L."/>
            <person name="Ma J."/>
        </authorList>
    </citation>
    <scope>NUCLEOTIDE SEQUENCE [LARGE SCALE GENOMIC DNA]</scope>
    <source>
        <strain evidence="4">CGMCC 1.16619</strain>
    </source>
</reference>
<feature type="transmembrane region" description="Helical" evidence="1">
    <location>
        <begin position="12"/>
        <end position="28"/>
    </location>
</feature>
<accession>A0ABW0QRT8</accession>
<sequence length="359" mass="40737">MYELFFNSFRPFSVVVGLLLMFFSGKRLRDFTTARVQDKYLFVAGVLLIVISALHVVIRSTARLFGLSPAQNGGIILSMILAIGILFMLILQLLDKSEVNKRKLDLLNREFSLTNFYTSDEYKKIPQKDQRQVLCIVPSYNEAENLSHLIDRFSSLIDFGKSLTVLLVDDGSSDNTRDIVVASPCVYFRQMTNRGQGSALRAGYELAINLGYQYVVTIDADGQNNPEEIPSLVEPLMKDEADMVIGSRILGKHDITVVWRHWGVKFFTALFNLLSGQQITDISSGFKAIKVSSLKLLNLHEDQFQASEFLMLSAKTGARFREVPIHFKQRHSGKSKKGNDLSYAIKFCSVLFFTWIRYR</sequence>
<dbReference type="SUPFAM" id="SSF53448">
    <property type="entry name" value="Nucleotide-diphospho-sugar transferases"/>
    <property type="match status" value="1"/>
</dbReference>
<keyword evidence="4" id="KW-1185">Reference proteome</keyword>
<evidence type="ECO:0000256" key="1">
    <source>
        <dbReference type="SAM" id="Phobius"/>
    </source>
</evidence>
<dbReference type="PANTHER" id="PTHR48090:SF7">
    <property type="entry name" value="RFBJ PROTEIN"/>
    <property type="match status" value="1"/>
</dbReference>
<proteinExistence type="predicted"/>
<keyword evidence="1" id="KW-0472">Membrane</keyword>